<sequence length="61" mass="6312">MSPPLAAEYAAGIVDVVRAQLRRRHPGEKDQLDGEAATPRLASTAPLCVLGQLLTGSSGKA</sequence>
<evidence type="ECO:0000313" key="2">
    <source>
        <dbReference type="Proteomes" id="UP001180737"/>
    </source>
</evidence>
<organism evidence="1 2">
    <name type="scientific">Streptomyces gottesmaniae</name>
    <dbReference type="NCBI Taxonomy" id="3075518"/>
    <lineage>
        <taxon>Bacteria</taxon>
        <taxon>Bacillati</taxon>
        <taxon>Actinomycetota</taxon>
        <taxon>Actinomycetes</taxon>
        <taxon>Kitasatosporales</taxon>
        <taxon>Streptomycetaceae</taxon>
        <taxon>Streptomyces</taxon>
    </lineage>
</organism>
<dbReference type="Proteomes" id="UP001180737">
    <property type="component" value="Unassembled WGS sequence"/>
</dbReference>
<dbReference type="RefSeq" id="WP_033532082.1">
    <property type="nucleotide sequence ID" value="NZ_JAVRFJ010000004.1"/>
</dbReference>
<gene>
    <name evidence="1" type="ORF">RM704_07025</name>
</gene>
<name>A0ABU2YSC2_9ACTN</name>
<keyword evidence="2" id="KW-1185">Reference proteome</keyword>
<reference evidence="1" key="1">
    <citation type="submission" date="2024-05" db="EMBL/GenBank/DDBJ databases">
        <title>30 novel species of actinomycetes from the DSMZ collection.</title>
        <authorList>
            <person name="Nouioui I."/>
        </authorList>
    </citation>
    <scope>NUCLEOTIDE SEQUENCE</scope>
    <source>
        <strain evidence="1">DSM 3412</strain>
    </source>
</reference>
<evidence type="ECO:0000313" key="1">
    <source>
        <dbReference type="EMBL" id="MDT0567215.1"/>
    </source>
</evidence>
<protein>
    <submittedName>
        <fullName evidence="1">Uncharacterized protein</fullName>
    </submittedName>
</protein>
<accession>A0ABU2YSC2</accession>
<proteinExistence type="predicted"/>
<dbReference type="EMBL" id="JAVRFJ010000004">
    <property type="protein sequence ID" value="MDT0567215.1"/>
    <property type="molecule type" value="Genomic_DNA"/>
</dbReference>
<comment type="caution">
    <text evidence="1">The sequence shown here is derived from an EMBL/GenBank/DDBJ whole genome shotgun (WGS) entry which is preliminary data.</text>
</comment>